<gene>
    <name evidence="1" type="ORF">RUMOBE_00915</name>
</gene>
<dbReference type="HOGENOM" id="CLU_2858779_0_0_9"/>
<accession>A5ZPJ8</accession>
<evidence type="ECO:0000313" key="2">
    <source>
        <dbReference type="Proteomes" id="UP000006002"/>
    </source>
</evidence>
<proteinExistence type="predicted"/>
<name>A5ZPJ8_9FIRM</name>
<sequence length="64" mass="7188">MLLDPNEAANWIPYIIPLGPTTESHIIRYLFPERFLGKVPVDLAVATTMHLPFKESILPENSGI</sequence>
<protein>
    <submittedName>
        <fullName evidence="1">Uncharacterized protein</fullName>
    </submittedName>
</protein>
<reference evidence="1 2" key="1">
    <citation type="submission" date="2007-03" db="EMBL/GenBank/DDBJ databases">
        <authorList>
            <person name="Fulton L."/>
            <person name="Clifton S."/>
            <person name="Fulton B."/>
            <person name="Xu J."/>
            <person name="Minx P."/>
            <person name="Pepin K.H."/>
            <person name="Johnson M."/>
            <person name="Thiruvilangam P."/>
            <person name="Bhonagiri V."/>
            <person name="Nash W.E."/>
            <person name="Mardis E.R."/>
            <person name="Wilson R.K."/>
        </authorList>
    </citation>
    <scope>NUCLEOTIDE SEQUENCE [LARGE SCALE GENOMIC DNA]</scope>
    <source>
        <strain evidence="1 2">ATCC 29174</strain>
    </source>
</reference>
<evidence type="ECO:0000313" key="1">
    <source>
        <dbReference type="EMBL" id="EDM88794.1"/>
    </source>
</evidence>
<organism evidence="1 2">
    <name type="scientific">Blautia obeum ATCC 29174</name>
    <dbReference type="NCBI Taxonomy" id="411459"/>
    <lineage>
        <taxon>Bacteria</taxon>
        <taxon>Bacillati</taxon>
        <taxon>Bacillota</taxon>
        <taxon>Clostridia</taxon>
        <taxon>Lachnospirales</taxon>
        <taxon>Lachnospiraceae</taxon>
        <taxon>Blautia</taxon>
    </lineage>
</organism>
<dbReference type="Proteomes" id="UP000006002">
    <property type="component" value="Unassembled WGS sequence"/>
</dbReference>
<dbReference type="EMBL" id="AAVO02000002">
    <property type="protein sequence ID" value="EDM88794.1"/>
    <property type="molecule type" value="Genomic_DNA"/>
</dbReference>
<reference evidence="1 2" key="2">
    <citation type="submission" date="2007-04" db="EMBL/GenBank/DDBJ databases">
        <title>Draft genome sequence of Ruminococcus obeum (ATCC 29174).</title>
        <authorList>
            <person name="Sudarsanam P."/>
            <person name="Ley R."/>
            <person name="Guruge J."/>
            <person name="Turnbaugh P.J."/>
            <person name="Mahowald M."/>
            <person name="Liep D."/>
            <person name="Gordon J."/>
        </authorList>
    </citation>
    <scope>NUCLEOTIDE SEQUENCE [LARGE SCALE GENOMIC DNA]</scope>
    <source>
        <strain evidence="1 2">ATCC 29174</strain>
    </source>
</reference>
<dbReference type="AlphaFoldDB" id="A5ZPJ8"/>
<comment type="caution">
    <text evidence="1">The sequence shown here is derived from an EMBL/GenBank/DDBJ whole genome shotgun (WGS) entry which is preliminary data.</text>
</comment>